<proteinExistence type="predicted"/>
<keyword evidence="2" id="KW-1185">Reference proteome</keyword>
<dbReference type="AlphaFoldDB" id="A0A521DED1"/>
<organism evidence="1 2">
    <name type="scientific">Halorubrum cibi</name>
    <dbReference type="NCBI Taxonomy" id="413815"/>
    <lineage>
        <taxon>Archaea</taxon>
        <taxon>Methanobacteriati</taxon>
        <taxon>Methanobacteriota</taxon>
        <taxon>Stenosarchaea group</taxon>
        <taxon>Halobacteria</taxon>
        <taxon>Halobacteriales</taxon>
        <taxon>Haloferacaceae</taxon>
        <taxon>Halorubrum</taxon>
    </lineage>
</organism>
<evidence type="ECO:0000313" key="2">
    <source>
        <dbReference type="Proteomes" id="UP000319712"/>
    </source>
</evidence>
<dbReference type="OrthoDB" id="342413at2157"/>
<protein>
    <submittedName>
        <fullName evidence="1">CheY chemotaxis protein or a CheY-like REC (Receiver) domain</fullName>
    </submittedName>
</protein>
<dbReference type="EMBL" id="FXTD01000006">
    <property type="protein sequence ID" value="SMO70087.1"/>
    <property type="molecule type" value="Genomic_DNA"/>
</dbReference>
<evidence type="ECO:0000313" key="1">
    <source>
        <dbReference type="EMBL" id="SMO70087.1"/>
    </source>
</evidence>
<reference evidence="1 2" key="1">
    <citation type="submission" date="2017-05" db="EMBL/GenBank/DDBJ databases">
        <authorList>
            <person name="Varghese N."/>
            <person name="Submissions S."/>
        </authorList>
    </citation>
    <scope>NUCLEOTIDE SEQUENCE [LARGE SCALE GENOMIC DNA]</scope>
    <source>
        <strain evidence="1 2">DSM 19504</strain>
    </source>
</reference>
<dbReference type="Proteomes" id="UP000319712">
    <property type="component" value="Unassembled WGS sequence"/>
</dbReference>
<gene>
    <name evidence="1" type="ORF">SAMN06264867_106227</name>
</gene>
<sequence>MSEYTIWWIDDSEDRAKDADRLSDFAPELSVQFSGPSEAVDRLDEADNLSEVDLVLIDWKLNEHGDFLGKGLTMAGKVSEELPETPLYGFSSEVSELRATATREQFEETYDVSELQSKEGALNIKLDLDSYTEIKNVRGEGLQELIKLLDPPEAAIEDLKSIIPREYTDGLKSDPKINGGSIIEFGEWVRNRFLETPGPLWDDDWTATKIGLQPDALSGYTDELNGTKHGDATYSGIFSHRKSRRWWSTQVIDAVVALAKNRDVRLGELTTVGEVVLGESEKISVCEVCGEDYPDILAAGRDGEDADAPVHLGCSHIHHTREGTFEDYRIADRLK</sequence>
<name>A0A521DED1_9EURY</name>
<dbReference type="RefSeq" id="WP_142986789.1">
    <property type="nucleotide sequence ID" value="NZ_FXTD01000006.1"/>
</dbReference>
<accession>A0A521DED1</accession>